<name>A0ABD2BQ10_VESMC</name>
<dbReference type="InterPro" id="IPR042401">
    <property type="entry name" value="SPMAP2-like"/>
</dbReference>
<accession>A0ABD2BQ10</accession>
<comment type="caution">
    <text evidence="3">The sequence shown here is derived from an EMBL/GenBank/DDBJ whole genome shotgun (WGS) entry which is preliminary data.</text>
</comment>
<dbReference type="PANTHER" id="PTHR15901">
    <property type="entry name" value="TESTICULAR HAPLOID EXPRESSED GENE PROTEIN"/>
    <property type="match status" value="1"/>
</dbReference>
<proteinExistence type="predicted"/>
<reference evidence="3 4" key="1">
    <citation type="journal article" date="2024" name="Ann. Entomol. Soc. Am.">
        <title>Genomic analyses of the southern and eastern yellowjacket wasps (Hymenoptera: Vespidae) reveal evolutionary signatures of social life.</title>
        <authorList>
            <person name="Catto M.A."/>
            <person name="Caine P.B."/>
            <person name="Orr S.E."/>
            <person name="Hunt B.G."/>
            <person name="Goodisman M.A.D."/>
        </authorList>
    </citation>
    <scope>NUCLEOTIDE SEQUENCE [LARGE SCALE GENOMIC DNA]</scope>
    <source>
        <strain evidence="3">232</strain>
        <tissue evidence="3">Head and thorax</tissue>
    </source>
</reference>
<gene>
    <name evidence="3" type="ORF">V1477_013559</name>
</gene>
<evidence type="ECO:0000313" key="4">
    <source>
        <dbReference type="Proteomes" id="UP001607303"/>
    </source>
</evidence>
<dbReference type="InterPro" id="IPR006623">
    <property type="entry name" value="THEG"/>
</dbReference>
<feature type="compositionally biased region" description="Basic residues" evidence="2">
    <location>
        <begin position="315"/>
        <end position="334"/>
    </location>
</feature>
<evidence type="ECO:0000256" key="1">
    <source>
        <dbReference type="ARBA" id="ARBA00022737"/>
    </source>
</evidence>
<feature type="compositionally biased region" description="Basic residues" evidence="2">
    <location>
        <begin position="271"/>
        <end position="286"/>
    </location>
</feature>
<dbReference type="SMART" id="SM00705">
    <property type="entry name" value="THEG"/>
    <property type="match status" value="3"/>
</dbReference>
<organism evidence="3 4">
    <name type="scientific">Vespula maculifrons</name>
    <name type="common">Eastern yellow jacket</name>
    <name type="synonym">Wasp</name>
    <dbReference type="NCBI Taxonomy" id="7453"/>
    <lineage>
        <taxon>Eukaryota</taxon>
        <taxon>Metazoa</taxon>
        <taxon>Ecdysozoa</taxon>
        <taxon>Arthropoda</taxon>
        <taxon>Hexapoda</taxon>
        <taxon>Insecta</taxon>
        <taxon>Pterygota</taxon>
        <taxon>Neoptera</taxon>
        <taxon>Endopterygota</taxon>
        <taxon>Hymenoptera</taxon>
        <taxon>Apocrita</taxon>
        <taxon>Aculeata</taxon>
        <taxon>Vespoidea</taxon>
        <taxon>Vespidae</taxon>
        <taxon>Vespinae</taxon>
        <taxon>Vespula</taxon>
    </lineage>
</organism>
<evidence type="ECO:0000256" key="2">
    <source>
        <dbReference type="SAM" id="MobiDB-lite"/>
    </source>
</evidence>
<dbReference type="EMBL" id="JAYRBN010000070">
    <property type="protein sequence ID" value="KAL2734841.1"/>
    <property type="molecule type" value="Genomic_DNA"/>
</dbReference>
<protein>
    <submittedName>
        <fullName evidence="3">Uncharacterized protein</fullName>
    </submittedName>
</protein>
<dbReference type="PANTHER" id="PTHR15901:SF15">
    <property type="entry name" value="TESTICULAR HAPLOID EXPRESSED GENE PROTEIN-LIKE"/>
    <property type="match status" value="1"/>
</dbReference>
<keyword evidence="4" id="KW-1185">Reference proteome</keyword>
<dbReference type="AlphaFoldDB" id="A0ABD2BQ10"/>
<dbReference type="Proteomes" id="UP001607303">
    <property type="component" value="Unassembled WGS sequence"/>
</dbReference>
<feature type="region of interest" description="Disordered" evidence="2">
    <location>
        <begin position="271"/>
        <end position="338"/>
    </location>
</feature>
<evidence type="ECO:0000313" key="3">
    <source>
        <dbReference type="EMBL" id="KAL2734841.1"/>
    </source>
</evidence>
<keyword evidence="1" id="KW-0677">Repeat</keyword>
<dbReference type="Pfam" id="PF14912">
    <property type="entry name" value="THEG"/>
    <property type="match status" value="2"/>
</dbReference>
<feature type="compositionally biased region" description="Polar residues" evidence="2">
    <location>
        <begin position="292"/>
        <end position="307"/>
    </location>
</feature>
<sequence>MATFFTTNSNLWDFESVDLRLGRFESRPFNGGQATSSNKFKGEISVIEKSKNNNQSNRQVDKKILSTRKKGMNSFLNKPSSPMISMKGFKNVSNNKDNSCRVKTSALLYEITDRINQLAQPRIRSNVYDLTENRASVNKIPKATPRILELSKPKTIYKPPSKLFHYVAPAALSAIPTDRIIELSRPKKNQKKTFMRKRKLIYAPCNSRILYLARAKSSKCDIDDFGRTSSRHRKFRMEKEKSKKKQGLRKCTKELIYNANRLNKNVRWERMRKKRKRKEKRCRRGFAKQDPRSSNSNRTVISINQDYDPTVIIPRKSKSKKRKQKDKMKAKKKGNSLNVGLKRNVGFF</sequence>